<keyword evidence="5" id="KW-1185">Reference proteome</keyword>
<evidence type="ECO:0000313" key="5">
    <source>
        <dbReference type="Proteomes" id="UP000681041"/>
    </source>
</evidence>
<dbReference type="InterPro" id="IPR016059">
    <property type="entry name" value="DNA_ligase_ATP-dep_CS"/>
</dbReference>
<dbReference type="PANTHER" id="PTHR45674:SF4">
    <property type="entry name" value="DNA LIGASE 1"/>
    <property type="match status" value="1"/>
</dbReference>
<name>A0A8T8K2Z1_9EURY</name>
<dbReference type="KEGG" id="meme:HYG87_00370"/>
<dbReference type="OrthoDB" id="31274at2157"/>
<accession>A0A8T8K2Z1</accession>
<evidence type="ECO:0000256" key="1">
    <source>
        <dbReference type="ARBA" id="ARBA00007572"/>
    </source>
</evidence>
<dbReference type="RefSeq" id="WP_211533270.1">
    <property type="nucleotide sequence ID" value="NZ_CP058560.1"/>
</dbReference>
<comment type="similarity">
    <text evidence="1">Belongs to the ATP-dependent DNA ligase family.</text>
</comment>
<sequence length="295" mass="34018">MIEPMLATLVKEKLQLEGKWVIEPKYDGERIIAQRNKDKIDLWTRRHVNAAYKFPEIVEALRRNINSDNWILDGELTVEGGFRQLLKRNVEDKFKIGILSWKMPATYNLFDILHLDGEDLTNKTLLERKGILLKAVYFKEGIDIVPFQEAGDSNWKNRFKEYLDEGFEGVVLKKAHSTYEAGKRSDKWLKVKKQDTVDVYVVGATRSTGSIPFGALILKKDGKFLGKVGTGFSDRDREIILHILKKNQAPLDIELPPEVESELLISTRPLLAEIRVQEMINGSPRAPVWVRFRWD</sequence>
<dbReference type="PROSITE" id="PS50160">
    <property type="entry name" value="DNA_LIGASE_A3"/>
    <property type="match status" value="1"/>
</dbReference>
<dbReference type="EMBL" id="CP058560">
    <property type="protein sequence ID" value="QUH22327.1"/>
    <property type="molecule type" value="Genomic_DNA"/>
</dbReference>
<evidence type="ECO:0000256" key="2">
    <source>
        <dbReference type="ARBA" id="ARBA00022598"/>
    </source>
</evidence>
<dbReference type="SUPFAM" id="SSF50249">
    <property type="entry name" value="Nucleic acid-binding proteins"/>
    <property type="match status" value="1"/>
</dbReference>
<dbReference type="InterPro" id="IPR050191">
    <property type="entry name" value="ATP-dep_DNA_ligase"/>
</dbReference>
<feature type="domain" description="ATP-dependent DNA ligase family profile" evidence="3">
    <location>
        <begin position="109"/>
        <end position="229"/>
    </location>
</feature>
<gene>
    <name evidence="4" type="ORF">HYG87_00370</name>
</gene>
<evidence type="ECO:0000259" key="3">
    <source>
        <dbReference type="PROSITE" id="PS50160"/>
    </source>
</evidence>
<dbReference type="Pfam" id="PF01068">
    <property type="entry name" value="DNA_ligase_A_M"/>
    <property type="match status" value="1"/>
</dbReference>
<dbReference type="GO" id="GO:0006281">
    <property type="term" value="P:DNA repair"/>
    <property type="evidence" value="ECO:0007669"/>
    <property type="project" value="InterPro"/>
</dbReference>
<dbReference type="Gene3D" id="2.40.50.140">
    <property type="entry name" value="Nucleic acid-binding proteins"/>
    <property type="match status" value="1"/>
</dbReference>
<proteinExistence type="inferred from homology"/>
<dbReference type="GO" id="GO:0006273">
    <property type="term" value="P:lagging strand elongation"/>
    <property type="evidence" value="ECO:0007669"/>
    <property type="project" value="TreeGrafter"/>
</dbReference>
<dbReference type="InterPro" id="IPR012310">
    <property type="entry name" value="DNA_ligase_ATP-dep_cent"/>
</dbReference>
<protein>
    <submittedName>
        <fullName evidence="4">DNA ligase</fullName>
    </submittedName>
</protein>
<dbReference type="InterPro" id="IPR012340">
    <property type="entry name" value="NA-bd_OB-fold"/>
</dbReference>
<dbReference type="GeneID" id="64819172"/>
<dbReference type="GO" id="GO:0003910">
    <property type="term" value="F:DNA ligase (ATP) activity"/>
    <property type="evidence" value="ECO:0007669"/>
    <property type="project" value="InterPro"/>
</dbReference>
<dbReference type="SUPFAM" id="SSF56091">
    <property type="entry name" value="DNA ligase/mRNA capping enzyme, catalytic domain"/>
    <property type="match status" value="1"/>
</dbReference>
<evidence type="ECO:0000313" key="4">
    <source>
        <dbReference type="EMBL" id="QUH22327.1"/>
    </source>
</evidence>
<dbReference type="PANTHER" id="PTHR45674">
    <property type="entry name" value="DNA LIGASE 1/3 FAMILY MEMBER"/>
    <property type="match status" value="1"/>
</dbReference>
<dbReference type="PROSITE" id="PS00697">
    <property type="entry name" value="DNA_LIGASE_A1"/>
    <property type="match status" value="1"/>
</dbReference>
<keyword evidence="2 4" id="KW-0436">Ligase</keyword>
<dbReference type="GO" id="GO:0005524">
    <property type="term" value="F:ATP binding"/>
    <property type="evidence" value="ECO:0007669"/>
    <property type="project" value="InterPro"/>
</dbReference>
<dbReference type="Proteomes" id="UP000681041">
    <property type="component" value="Chromosome"/>
</dbReference>
<dbReference type="GO" id="GO:0006310">
    <property type="term" value="P:DNA recombination"/>
    <property type="evidence" value="ECO:0007669"/>
    <property type="project" value="InterPro"/>
</dbReference>
<organism evidence="4 5">
    <name type="scientific">Methanobacterium alkalithermotolerans</name>
    <dbReference type="NCBI Taxonomy" id="2731220"/>
    <lineage>
        <taxon>Archaea</taxon>
        <taxon>Methanobacteriati</taxon>
        <taxon>Methanobacteriota</taxon>
        <taxon>Methanomada group</taxon>
        <taxon>Methanobacteria</taxon>
        <taxon>Methanobacteriales</taxon>
        <taxon>Methanobacteriaceae</taxon>
        <taxon>Methanobacterium</taxon>
    </lineage>
</organism>
<dbReference type="AlphaFoldDB" id="A0A8T8K2Z1"/>
<dbReference type="Gene3D" id="3.30.470.30">
    <property type="entry name" value="DNA ligase/mRNA capping enzyme"/>
    <property type="match status" value="1"/>
</dbReference>
<reference evidence="4" key="1">
    <citation type="submission" date="2020-07" db="EMBL/GenBank/DDBJ databases">
        <title>Methanobacterium. sp. MethCan genome.</title>
        <authorList>
            <person name="Postec A."/>
            <person name="Quemeneur M."/>
        </authorList>
    </citation>
    <scope>NUCLEOTIDE SEQUENCE</scope>
    <source>
        <strain evidence="4">MethCAN</strain>
    </source>
</reference>
<dbReference type="PROSITE" id="PS00333">
    <property type="entry name" value="DNA_LIGASE_A2"/>
    <property type="match status" value="1"/>
</dbReference>